<dbReference type="GO" id="GO:0005774">
    <property type="term" value="C:vacuolar membrane"/>
    <property type="evidence" value="ECO:0007669"/>
    <property type="project" value="UniProtKB-SubCell"/>
</dbReference>
<sequence length="718" mass="84350">MTFQPNNIYESWRFEYVSYNLIKQDITTQAKNYSWLDRDESSFVASLWHEAEKVDRFITQKQRELESTLAHCRRSFEKVSNNSNSYINYHTTETLHNVYCELKELSDFARHNALALQHLINYHDELTGRSQLPLLVEILRKKRLDRQRFDVTLIETVKLMDIVSKQLESPQQEQLDQQQQQPIEPNTDYKHKKEERKEPQWQHEPTAVHFWVHQDNITQVLAILHFHLSSSSSRPTINFLDNQQYELYQGRLERDEGAEEIRIKHFASASKDAILERETYHAGWMNEQRSVTDGFRLESLDKVKQFLSFQYTAEEAVNDLCTTDVERRTLGFIASGIQKSISEKQLRPVMCMSSERTVFQDQVVFDQNICFAGDGNNKYNLPYAILQATLNGNPREYEVDWLKTLLRDGLIYEVPSFSLYLHGVACLWPQDIPLLPWWMNELSIDIRDARQLRGFLSANEFTHSKNLRPEDEPLGYLNHELEYPQVRTSERPVIKEDMFSSVRHESISIDKDFFYDPVWQDNEEQEGAYQRARGRRSQQEQHEHNNNQEEQVLLEYGGLSIYEDDDDDNLLANQQDRQEEEKKEKKKNKKAPWLEPKVFFANERTFIHWLQFSALILVSALTLLNFGDRVSTIAGGVFFGISLVIALYAYGRFRYRTHQIRTRPHIRYDDIYGPIGLCILLVGALVLNFILRYTSPNSTTSWLGINNSTQQQNPGRGY</sequence>
<keyword evidence="4 7" id="KW-1133">Transmembrane helix</keyword>
<dbReference type="OrthoDB" id="2243669at2759"/>
<dbReference type="AlphaFoldDB" id="A0A8H7S051"/>
<accession>A0A8H7S051</accession>
<feature type="transmembrane region" description="Helical" evidence="7">
    <location>
        <begin position="671"/>
        <end position="691"/>
    </location>
</feature>
<keyword evidence="5 7" id="KW-0472">Membrane</keyword>
<feature type="domain" description="SPX" evidence="8">
    <location>
        <begin position="1"/>
        <end position="137"/>
    </location>
</feature>
<reference evidence="9 10" key="1">
    <citation type="submission" date="2020-12" db="EMBL/GenBank/DDBJ databases">
        <title>Metabolic potential, ecology and presence of endohyphal bacteria is reflected in genomic diversity of Mucoromycotina.</title>
        <authorList>
            <person name="Muszewska A."/>
            <person name="Okrasinska A."/>
            <person name="Steczkiewicz K."/>
            <person name="Drgas O."/>
            <person name="Orlowska M."/>
            <person name="Perlinska-Lenart U."/>
            <person name="Aleksandrzak-Piekarczyk T."/>
            <person name="Szatraj K."/>
            <person name="Zielenkiewicz U."/>
            <person name="Pilsyk S."/>
            <person name="Malc E."/>
            <person name="Mieczkowski P."/>
            <person name="Kruszewska J.S."/>
            <person name="Biernat P."/>
            <person name="Pawlowska J."/>
        </authorList>
    </citation>
    <scope>NUCLEOTIDE SEQUENCE [LARGE SCALE GENOMIC DNA]</scope>
    <source>
        <strain evidence="9 10">CBS 142.35</strain>
    </source>
</reference>
<evidence type="ECO:0000256" key="4">
    <source>
        <dbReference type="ARBA" id="ARBA00022989"/>
    </source>
</evidence>
<dbReference type="Pfam" id="PF02656">
    <property type="entry name" value="DUF202"/>
    <property type="match status" value="1"/>
</dbReference>
<evidence type="ECO:0000313" key="9">
    <source>
        <dbReference type="EMBL" id="KAG2220219.1"/>
    </source>
</evidence>
<dbReference type="Pfam" id="PF09359">
    <property type="entry name" value="VTC"/>
    <property type="match status" value="1"/>
</dbReference>
<feature type="compositionally biased region" description="Low complexity" evidence="6">
    <location>
        <begin position="170"/>
        <end position="182"/>
    </location>
</feature>
<protein>
    <recommendedName>
        <fullName evidence="8">SPX domain-containing protein</fullName>
    </recommendedName>
</protein>
<dbReference type="EMBL" id="JAEPRB010000148">
    <property type="protein sequence ID" value="KAG2220219.1"/>
    <property type="molecule type" value="Genomic_DNA"/>
</dbReference>
<feature type="transmembrane region" description="Helical" evidence="7">
    <location>
        <begin position="633"/>
        <end position="651"/>
    </location>
</feature>
<dbReference type="PANTHER" id="PTHR46140:SF1">
    <property type="entry name" value="VACUOLAR TRANSPORTER CHAPERONE COMPLEX SUBUNIT 4-RELATED"/>
    <property type="match status" value="1"/>
</dbReference>
<feature type="region of interest" description="Disordered" evidence="6">
    <location>
        <begin position="170"/>
        <end position="200"/>
    </location>
</feature>
<evidence type="ECO:0000256" key="6">
    <source>
        <dbReference type="SAM" id="MobiDB-lite"/>
    </source>
</evidence>
<evidence type="ECO:0000256" key="7">
    <source>
        <dbReference type="SAM" id="Phobius"/>
    </source>
</evidence>
<keyword evidence="2" id="KW-0926">Vacuole</keyword>
<dbReference type="PANTHER" id="PTHR46140">
    <property type="entry name" value="VACUOLAR TRANSPORTER CHAPERONE 1-RELATED"/>
    <property type="match status" value="1"/>
</dbReference>
<dbReference type="GO" id="GO:0006799">
    <property type="term" value="P:polyphosphate biosynthetic process"/>
    <property type="evidence" value="ECO:0007669"/>
    <property type="project" value="UniProtKB-ARBA"/>
</dbReference>
<organism evidence="9 10">
    <name type="scientific">Circinella minor</name>
    <dbReference type="NCBI Taxonomy" id="1195481"/>
    <lineage>
        <taxon>Eukaryota</taxon>
        <taxon>Fungi</taxon>
        <taxon>Fungi incertae sedis</taxon>
        <taxon>Mucoromycota</taxon>
        <taxon>Mucoromycotina</taxon>
        <taxon>Mucoromycetes</taxon>
        <taxon>Mucorales</taxon>
        <taxon>Lichtheimiaceae</taxon>
        <taxon>Circinella</taxon>
    </lineage>
</organism>
<dbReference type="InterPro" id="IPR004331">
    <property type="entry name" value="SPX_dom"/>
</dbReference>
<evidence type="ECO:0000256" key="1">
    <source>
        <dbReference type="ARBA" id="ARBA00004128"/>
    </source>
</evidence>
<keyword evidence="10" id="KW-1185">Reference proteome</keyword>
<comment type="subcellular location">
    <subcellularLocation>
        <location evidence="1">Vacuole membrane</location>
        <topology evidence="1">Multi-pass membrane protein</topology>
    </subcellularLocation>
</comment>
<dbReference type="Gene3D" id="3.20.100.30">
    <property type="entry name" value="VTC, catalytic tunnel domain"/>
    <property type="match status" value="1"/>
</dbReference>
<proteinExistence type="predicted"/>
<evidence type="ECO:0000256" key="5">
    <source>
        <dbReference type="ARBA" id="ARBA00023136"/>
    </source>
</evidence>
<dbReference type="InterPro" id="IPR051572">
    <property type="entry name" value="VTC_Complex_Subunit"/>
</dbReference>
<feature type="compositionally biased region" description="Basic and acidic residues" evidence="6">
    <location>
        <begin position="537"/>
        <end position="547"/>
    </location>
</feature>
<dbReference type="Proteomes" id="UP000646827">
    <property type="component" value="Unassembled WGS sequence"/>
</dbReference>
<feature type="compositionally biased region" description="Basic and acidic residues" evidence="6">
    <location>
        <begin position="187"/>
        <end position="200"/>
    </location>
</feature>
<dbReference type="InterPro" id="IPR003807">
    <property type="entry name" value="DUF202"/>
</dbReference>
<gene>
    <name evidence="9" type="ORF">INT45_002811</name>
</gene>
<feature type="region of interest" description="Disordered" evidence="6">
    <location>
        <begin position="525"/>
        <end position="548"/>
    </location>
</feature>
<comment type="caution">
    <text evidence="9">The sequence shown here is derived from an EMBL/GenBank/DDBJ whole genome shotgun (WGS) entry which is preliminary data.</text>
</comment>
<keyword evidence="3 7" id="KW-0812">Transmembrane</keyword>
<evidence type="ECO:0000256" key="3">
    <source>
        <dbReference type="ARBA" id="ARBA00022692"/>
    </source>
</evidence>
<dbReference type="InterPro" id="IPR042267">
    <property type="entry name" value="VTC_sf"/>
</dbReference>
<name>A0A8H7S051_9FUNG</name>
<evidence type="ECO:0000256" key="2">
    <source>
        <dbReference type="ARBA" id="ARBA00022554"/>
    </source>
</evidence>
<evidence type="ECO:0000259" key="8">
    <source>
        <dbReference type="PROSITE" id="PS51382"/>
    </source>
</evidence>
<dbReference type="InterPro" id="IPR018966">
    <property type="entry name" value="VTC_domain"/>
</dbReference>
<dbReference type="PROSITE" id="PS51382">
    <property type="entry name" value="SPX"/>
    <property type="match status" value="1"/>
</dbReference>
<evidence type="ECO:0000313" key="10">
    <source>
        <dbReference type="Proteomes" id="UP000646827"/>
    </source>
</evidence>